<organism evidence="1 2">
    <name type="scientific">Kineosporia corallincola</name>
    <dbReference type="NCBI Taxonomy" id="2835133"/>
    <lineage>
        <taxon>Bacteria</taxon>
        <taxon>Bacillati</taxon>
        <taxon>Actinomycetota</taxon>
        <taxon>Actinomycetes</taxon>
        <taxon>Kineosporiales</taxon>
        <taxon>Kineosporiaceae</taxon>
        <taxon>Kineosporia</taxon>
    </lineage>
</organism>
<evidence type="ECO:0000313" key="2">
    <source>
        <dbReference type="Proteomes" id="UP001197247"/>
    </source>
</evidence>
<reference evidence="1 2" key="1">
    <citation type="submission" date="2021-05" db="EMBL/GenBank/DDBJ databases">
        <title>Kineosporia and Streptomyces sp. nov. two new marine actinobacteria isolated from Coral.</title>
        <authorList>
            <person name="Buangrab K."/>
            <person name="Sutthacheep M."/>
            <person name="Yeemin T."/>
            <person name="Harunari E."/>
            <person name="Igarashi Y."/>
            <person name="Kanchanasin P."/>
            <person name="Tanasupawat S."/>
            <person name="Phongsopitanun W."/>
        </authorList>
    </citation>
    <scope>NUCLEOTIDE SEQUENCE [LARGE SCALE GENOMIC DNA]</scope>
    <source>
        <strain evidence="1 2">J2-2</strain>
    </source>
</reference>
<gene>
    <name evidence="1" type="ORF">KIH74_27035</name>
</gene>
<comment type="caution">
    <text evidence="1">The sequence shown here is derived from an EMBL/GenBank/DDBJ whole genome shotgun (WGS) entry which is preliminary data.</text>
</comment>
<dbReference type="RefSeq" id="WP_214159170.1">
    <property type="nucleotide sequence ID" value="NZ_JAHBAY010000013.1"/>
</dbReference>
<evidence type="ECO:0000313" key="1">
    <source>
        <dbReference type="EMBL" id="MBT0772628.1"/>
    </source>
</evidence>
<name>A0ABS5TP73_9ACTN</name>
<sequence length="250" mass="26141">MLNFSGLMVVAADDLVSAVDAAAEAGRRHLLIAVPAALAAQARLRITIAAGRHPLLEQAVLISGHAPLAIMSAVTSARSVTDHPVLGVDLVHRLLAHSWSGAWTPTVSKLGRPAPSMGQHLRSLLPGPGFLVRQGDDPEVFNAVRPGVVERDDLDRVLLVSEGGVPRSVSTQLAQVAGAGTVRPVRMPGRWTGVYGTARAGQTALLPARPAAFLARPAGRCPSCRLEQPAEVCPFCHVLVETTTTAGGIR</sequence>
<keyword evidence="2" id="KW-1185">Reference proteome</keyword>
<dbReference type="EMBL" id="JAHBAY010000013">
    <property type="protein sequence ID" value="MBT0772628.1"/>
    <property type="molecule type" value="Genomic_DNA"/>
</dbReference>
<proteinExistence type="predicted"/>
<dbReference type="Proteomes" id="UP001197247">
    <property type="component" value="Unassembled WGS sequence"/>
</dbReference>
<protein>
    <submittedName>
        <fullName evidence="1">Uncharacterized protein</fullName>
    </submittedName>
</protein>
<accession>A0ABS5TP73</accession>